<dbReference type="InterPro" id="IPR014020">
    <property type="entry name" value="Tensin_C2-dom"/>
</dbReference>
<comment type="subcellular location">
    <subcellularLocation>
        <location evidence="1">Membrane</location>
        <topology evidence="1">Multi-pass membrane protein</topology>
    </subcellularLocation>
</comment>
<dbReference type="Pfam" id="PF22784">
    <property type="entry name" value="PTP-SAK"/>
    <property type="match status" value="1"/>
</dbReference>
<dbReference type="EMBL" id="CP031045">
    <property type="protein sequence ID" value="QDZ24040.1"/>
    <property type="molecule type" value="Genomic_DNA"/>
</dbReference>
<dbReference type="GO" id="GO:0005829">
    <property type="term" value="C:cytosol"/>
    <property type="evidence" value="ECO:0007669"/>
    <property type="project" value="TreeGrafter"/>
</dbReference>
<evidence type="ECO:0000256" key="5">
    <source>
        <dbReference type="ARBA" id="ARBA00022989"/>
    </source>
</evidence>
<dbReference type="PANTHER" id="PTHR12305:SF60">
    <property type="entry name" value="PHOSPHATIDYLINOSITOL 3,4,5-TRISPHOSPHATE 3-PHOSPHATASE TPTE2-RELATED"/>
    <property type="match status" value="1"/>
</dbReference>
<dbReference type="InterPro" id="IPR005821">
    <property type="entry name" value="Ion_trans_dom"/>
</dbReference>
<dbReference type="Proteomes" id="UP000316726">
    <property type="component" value="Chromosome 12"/>
</dbReference>
<dbReference type="Gene3D" id="1.20.120.350">
    <property type="entry name" value="Voltage-gated potassium channels. Chain C"/>
    <property type="match status" value="1"/>
</dbReference>
<evidence type="ECO:0000256" key="8">
    <source>
        <dbReference type="SAM" id="Phobius"/>
    </source>
</evidence>
<dbReference type="InterPro" id="IPR016130">
    <property type="entry name" value="Tyr_Pase_AS"/>
</dbReference>
<evidence type="ECO:0000256" key="3">
    <source>
        <dbReference type="ARBA" id="ARBA00022801"/>
    </source>
</evidence>
<keyword evidence="2 8" id="KW-0812">Transmembrane</keyword>
<sequence length="675" mass="74665">MRNEANPKTQEEVVMTETSVTVRKQSRQQSNPLFSGLHDHDDDEGGEGGTGPAEGQPARTQSSPPKLNPIFSEACAGADPSDEEARGSVVKVNVLASEDDGAGKESGEASQPESFSMRTKCREFVYSVQVQAFIIILLVLDVALLITEAFVDRGDTKANEKDKLNVHQAVDICTALIVIILTFEISLRILADTPKIFFKKKLNWFDFAITIGSVALVIADLDYTGALLAGRSVRVASHLRLIQKARLATHSLRVITRSLGATASAKLAARNRVGTNKKRYQREGFDLDLCYITKDVIAMSVPAVDSILKLYRNPIEEVERFFRTKHTEMRPDGQGLCGMYQIHNFCPELPYADSYFHASGGEILRYSVQDHTPPSLNQLIDMCHSARDFFKRKTAESVTAKSNAPSVTGAKGGKSKAVLAVHCRGGKGRSGTAVVAWLLYSKQQASSDKAMSLFAKKRTDLTKKGKLQGIETPSQKRYVKYFESYLHSNWSWKNLEPNRTLVTLPYVPDTYVTLQSLRAPICFETNPYLAPDEKASDKPSVPTFVYCVVDTKSQDFLKVTSETRVSEDGSFEIDLSQDGGCRVHGDVRLRVFGLEEGQRAPTIGEITSKISVTKAGKEQGLHFFFWFHTAFVGNTLGDPLSLGLKDLDKAWKNKKGLFKQSTDIQLNLTKQQQVG</sequence>
<dbReference type="GO" id="GO:0016020">
    <property type="term" value="C:membrane"/>
    <property type="evidence" value="ECO:0007669"/>
    <property type="project" value="UniProtKB-SubCell"/>
</dbReference>
<keyword evidence="6 8" id="KW-0472">Membrane</keyword>
<dbReference type="Gene3D" id="2.60.40.1110">
    <property type="match status" value="1"/>
</dbReference>
<evidence type="ECO:0000256" key="7">
    <source>
        <dbReference type="SAM" id="MobiDB-lite"/>
    </source>
</evidence>
<dbReference type="AlphaFoldDB" id="A0A5B8MX58"/>
<dbReference type="Pfam" id="PF00520">
    <property type="entry name" value="Ion_trans"/>
    <property type="match status" value="1"/>
</dbReference>
<dbReference type="InterPro" id="IPR057023">
    <property type="entry name" value="PTP-SAK"/>
</dbReference>
<evidence type="ECO:0000256" key="4">
    <source>
        <dbReference type="ARBA" id="ARBA00022912"/>
    </source>
</evidence>
<proteinExistence type="predicted"/>
<evidence type="ECO:0000313" key="13">
    <source>
        <dbReference type="Proteomes" id="UP000316726"/>
    </source>
</evidence>
<keyword evidence="3" id="KW-0378">Hydrolase</keyword>
<reference evidence="12 13" key="1">
    <citation type="submission" date="2018-07" db="EMBL/GenBank/DDBJ databases">
        <title>The complete nuclear genome of the prasinophyte Chloropicon primus (CCMP1205).</title>
        <authorList>
            <person name="Pombert J.-F."/>
            <person name="Otis C."/>
            <person name="Turmel M."/>
            <person name="Lemieux C."/>
        </authorList>
    </citation>
    <scope>NUCLEOTIDE SEQUENCE [LARGE SCALE GENOMIC DNA]</scope>
    <source>
        <strain evidence="12 13">CCMP1205</strain>
    </source>
</reference>
<dbReference type="GO" id="GO:0005216">
    <property type="term" value="F:monoatomic ion channel activity"/>
    <property type="evidence" value="ECO:0007669"/>
    <property type="project" value="InterPro"/>
</dbReference>
<feature type="region of interest" description="Disordered" evidence="7">
    <location>
        <begin position="1"/>
        <end position="86"/>
    </location>
</feature>
<name>A0A5B8MX58_9CHLO</name>
<feature type="domain" description="Phosphatase tensin-type" evidence="10">
    <location>
        <begin position="278"/>
        <end position="489"/>
    </location>
</feature>
<dbReference type="PROSITE" id="PS51181">
    <property type="entry name" value="PPASE_TENSIN"/>
    <property type="match status" value="1"/>
</dbReference>
<dbReference type="Gene3D" id="3.90.190.10">
    <property type="entry name" value="Protein tyrosine phosphatase superfamily"/>
    <property type="match status" value="1"/>
</dbReference>
<evidence type="ECO:0000256" key="1">
    <source>
        <dbReference type="ARBA" id="ARBA00004141"/>
    </source>
</evidence>
<evidence type="ECO:0000256" key="6">
    <source>
        <dbReference type="ARBA" id="ARBA00023136"/>
    </source>
</evidence>
<dbReference type="InterPro" id="IPR029021">
    <property type="entry name" value="Prot-tyrosine_phosphatase-like"/>
</dbReference>
<organism evidence="12 13">
    <name type="scientific">Chloropicon primus</name>
    <dbReference type="NCBI Taxonomy" id="1764295"/>
    <lineage>
        <taxon>Eukaryota</taxon>
        <taxon>Viridiplantae</taxon>
        <taxon>Chlorophyta</taxon>
        <taxon>Chloropicophyceae</taxon>
        <taxon>Chloropicales</taxon>
        <taxon>Chloropicaceae</taxon>
        <taxon>Chloropicon</taxon>
    </lineage>
</organism>
<feature type="compositionally biased region" description="Basic and acidic residues" evidence="7">
    <location>
        <begin position="1"/>
        <end position="11"/>
    </location>
</feature>
<evidence type="ECO:0000259" key="9">
    <source>
        <dbReference type="PROSITE" id="PS50056"/>
    </source>
</evidence>
<feature type="compositionally biased region" description="Low complexity" evidence="7">
    <location>
        <begin position="12"/>
        <end position="22"/>
    </location>
</feature>
<dbReference type="STRING" id="1764295.A0A5B8MX58"/>
<evidence type="ECO:0000313" key="12">
    <source>
        <dbReference type="EMBL" id="QDZ24040.1"/>
    </source>
</evidence>
<accession>A0A5B8MX58</accession>
<feature type="transmembrane region" description="Helical" evidence="8">
    <location>
        <begin position="124"/>
        <end position="146"/>
    </location>
</feature>
<dbReference type="InterPro" id="IPR000387">
    <property type="entry name" value="Tyr_Pase_dom"/>
</dbReference>
<dbReference type="PROSITE" id="PS50056">
    <property type="entry name" value="TYR_PHOSPHATASE_2"/>
    <property type="match status" value="1"/>
</dbReference>
<feature type="transmembrane region" description="Helical" evidence="8">
    <location>
        <begin position="202"/>
        <end position="219"/>
    </location>
</feature>
<dbReference type="InterPro" id="IPR051281">
    <property type="entry name" value="Dual-spec_lipid-protein_phosph"/>
</dbReference>
<dbReference type="GO" id="GO:0004721">
    <property type="term" value="F:phosphoprotein phosphatase activity"/>
    <property type="evidence" value="ECO:0007669"/>
    <property type="project" value="UniProtKB-KW"/>
</dbReference>
<dbReference type="InterPro" id="IPR027359">
    <property type="entry name" value="Volt_channel_dom_sf"/>
</dbReference>
<feature type="transmembrane region" description="Helical" evidence="8">
    <location>
        <begin position="166"/>
        <end position="190"/>
    </location>
</feature>
<evidence type="ECO:0000259" key="11">
    <source>
        <dbReference type="PROSITE" id="PS51182"/>
    </source>
</evidence>
<dbReference type="SUPFAM" id="SSF49562">
    <property type="entry name" value="C2 domain (Calcium/lipid-binding domain, CaLB)"/>
    <property type="match status" value="1"/>
</dbReference>
<dbReference type="PROSITE" id="PS00383">
    <property type="entry name" value="TYR_PHOSPHATASE_1"/>
    <property type="match status" value="1"/>
</dbReference>
<keyword evidence="4" id="KW-0904">Protein phosphatase</keyword>
<feature type="domain" description="C2 tensin-type" evidence="11">
    <location>
        <begin position="509"/>
        <end position="671"/>
    </location>
</feature>
<dbReference type="PANTHER" id="PTHR12305">
    <property type="entry name" value="PHOSPHATASE WITH HOMOLOGY TO TENSIN"/>
    <property type="match status" value="1"/>
</dbReference>
<dbReference type="InterPro" id="IPR035892">
    <property type="entry name" value="C2_domain_sf"/>
</dbReference>
<keyword evidence="5 8" id="KW-1133">Transmembrane helix</keyword>
<gene>
    <name evidence="12" type="ORF">A3770_12p65580</name>
</gene>
<evidence type="ECO:0000259" key="10">
    <source>
        <dbReference type="PROSITE" id="PS51181"/>
    </source>
</evidence>
<dbReference type="InterPro" id="IPR029023">
    <property type="entry name" value="Tensin_phosphatase"/>
</dbReference>
<feature type="domain" description="Tyrosine specific protein phosphatases" evidence="9">
    <location>
        <begin position="392"/>
        <end position="477"/>
    </location>
</feature>
<dbReference type="SUPFAM" id="SSF52799">
    <property type="entry name" value="(Phosphotyrosine protein) phosphatases II"/>
    <property type="match status" value="1"/>
</dbReference>
<protein>
    <submittedName>
        <fullName evidence="12">Voltage-sensing phosphoinositide phosphatase</fullName>
    </submittedName>
</protein>
<dbReference type="SUPFAM" id="SSF81324">
    <property type="entry name" value="Voltage-gated potassium channels"/>
    <property type="match status" value="1"/>
</dbReference>
<keyword evidence="13" id="KW-1185">Reference proteome</keyword>
<dbReference type="GO" id="GO:0016314">
    <property type="term" value="F:phosphatidylinositol-3,4,5-trisphosphate 3-phosphatase activity"/>
    <property type="evidence" value="ECO:0007669"/>
    <property type="project" value="TreeGrafter"/>
</dbReference>
<evidence type="ECO:0000256" key="2">
    <source>
        <dbReference type="ARBA" id="ARBA00022692"/>
    </source>
</evidence>
<dbReference type="OrthoDB" id="16692at2759"/>
<dbReference type="PROSITE" id="PS51182">
    <property type="entry name" value="C2_TENSIN"/>
    <property type="match status" value="1"/>
</dbReference>